<evidence type="ECO:0000256" key="7">
    <source>
        <dbReference type="SAM" id="Phobius"/>
    </source>
</evidence>
<evidence type="ECO:0000259" key="8">
    <source>
        <dbReference type="Pfam" id="PF01490"/>
    </source>
</evidence>
<feature type="transmembrane region" description="Helical" evidence="7">
    <location>
        <begin position="167"/>
        <end position="190"/>
    </location>
</feature>
<reference evidence="9" key="2">
    <citation type="journal article" date="2023" name="IMA Fungus">
        <title>Comparative genomic study of the Penicillium genus elucidates a diverse pangenome and 15 lateral gene transfer events.</title>
        <authorList>
            <person name="Petersen C."/>
            <person name="Sorensen T."/>
            <person name="Nielsen M.R."/>
            <person name="Sondergaard T.E."/>
            <person name="Sorensen J.L."/>
            <person name="Fitzpatrick D.A."/>
            <person name="Frisvad J.C."/>
            <person name="Nielsen K.L."/>
        </authorList>
    </citation>
    <scope>NUCLEOTIDE SEQUENCE</scope>
    <source>
        <strain evidence="9">IBT 15544</strain>
    </source>
</reference>
<evidence type="ECO:0000256" key="6">
    <source>
        <dbReference type="SAM" id="MobiDB-lite"/>
    </source>
</evidence>
<feature type="transmembrane region" description="Helical" evidence="7">
    <location>
        <begin position="323"/>
        <end position="347"/>
    </location>
</feature>
<dbReference type="Proteomes" id="UP001150904">
    <property type="component" value="Unassembled WGS sequence"/>
</dbReference>
<organism evidence="9 10">
    <name type="scientific">Penicillium cinerascens</name>
    <dbReference type="NCBI Taxonomy" id="70096"/>
    <lineage>
        <taxon>Eukaryota</taxon>
        <taxon>Fungi</taxon>
        <taxon>Dikarya</taxon>
        <taxon>Ascomycota</taxon>
        <taxon>Pezizomycotina</taxon>
        <taxon>Eurotiomycetes</taxon>
        <taxon>Eurotiomycetidae</taxon>
        <taxon>Eurotiales</taxon>
        <taxon>Aspergillaceae</taxon>
        <taxon>Penicillium</taxon>
    </lineage>
</organism>
<evidence type="ECO:0000256" key="4">
    <source>
        <dbReference type="ARBA" id="ARBA00022989"/>
    </source>
</evidence>
<feature type="transmembrane region" description="Helical" evidence="7">
    <location>
        <begin position="248"/>
        <end position="269"/>
    </location>
</feature>
<proteinExistence type="inferred from homology"/>
<feature type="transmembrane region" description="Helical" evidence="7">
    <location>
        <begin position="396"/>
        <end position="417"/>
    </location>
</feature>
<dbReference type="PANTHER" id="PTHR22950">
    <property type="entry name" value="AMINO ACID TRANSPORTER"/>
    <property type="match status" value="1"/>
</dbReference>
<dbReference type="GO" id="GO:0016020">
    <property type="term" value="C:membrane"/>
    <property type="evidence" value="ECO:0007669"/>
    <property type="project" value="UniProtKB-SubCell"/>
</dbReference>
<reference evidence="9" key="1">
    <citation type="submission" date="2022-12" db="EMBL/GenBank/DDBJ databases">
        <authorList>
            <person name="Petersen C."/>
        </authorList>
    </citation>
    <scope>NUCLEOTIDE SEQUENCE</scope>
    <source>
        <strain evidence="9">IBT 15544</strain>
    </source>
</reference>
<gene>
    <name evidence="9" type="ORF">N7498_003413</name>
</gene>
<accession>A0A9W9N240</accession>
<comment type="subcellular location">
    <subcellularLocation>
        <location evidence="1">Membrane</location>
        <topology evidence="1">Multi-pass membrane protein</topology>
    </subcellularLocation>
</comment>
<feature type="transmembrane region" description="Helical" evidence="7">
    <location>
        <begin position="92"/>
        <end position="115"/>
    </location>
</feature>
<keyword evidence="10" id="KW-1185">Reference proteome</keyword>
<feature type="domain" description="Amino acid transporter transmembrane" evidence="8">
    <location>
        <begin position="60"/>
        <end position="454"/>
    </location>
</feature>
<protein>
    <submittedName>
        <fullName evidence="9">N amino acid transport system protein</fullName>
    </submittedName>
</protein>
<dbReference type="GeneID" id="83177776"/>
<dbReference type="RefSeq" id="XP_058309937.1">
    <property type="nucleotide sequence ID" value="XM_058450475.1"/>
</dbReference>
<sequence>MSNQDVAHAANQHVADPRWDANMERPESPSGFSISNCKTMKDVREAEHQIATAGEAKYKRLGWKQLTLMLIVEAVALGALSIPQAFATLGMVTGVICCVGIGLIAIYTSMIIGQVKLAYPSVQHYGDVGTLLMGRFGYELFSSIFVIQLLCVIGSHCLTGTIALADITQSSVCSLVFGIVTAVILFLLALPSSFADITILGYIDFASIIIAIGITIIATGIQGTNSPGGLSSVPWTALPKENVTFSEAYVAIGDIVFAYSFATCQFSFMEEMHTPKDFTKSIWALGLLEITIYTITGATIYAFVGPGVQSPALLSAGDTVSRIAFGVALPVIFISGSINSIVTGRLLHSRVYKDSVLRYVNTPKGWMTWVAFIAVITILAWVIAEAIPFFSDLLSIVASLFTSGFSFYLPPIMWLVLLRKGKLTSGKNLILAIVNSLVFLFGLAVLVCGLYSSIDDIRKQYRTGNIGRPFSCAQT</sequence>
<name>A0A9W9N240_9EURO</name>
<keyword evidence="3 7" id="KW-0812">Transmembrane</keyword>
<dbReference type="InterPro" id="IPR013057">
    <property type="entry name" value="AA_transpt_TM"/>
</dbReference>
<feature type="transmembrane region" description="Helical" evidence="7">
    <location>
        <begin position="202"/>
        <end position="221"/>
    </location>
</feature>
<evidence type="ECO:0000313" key="10">
    <source>
        <dbReference type="Proteomes" id="UP001150904"/>
    </source>
</evidence>
<dbReference type="EMBL" id="JAPQKR010000008">
    <property type="protein sequence ID" value="KAJ5211767.1"/>
    <property type="molecule type" value="Genomic_DNA"/>
</dbReference>
<evidence type="ECO:0000256" key="5">
    <source>
        <dbReference type="ARBA" id="ARBA00023136"/>
    </source>
</evidence>
<feature type="compositionally biased region" description="Basic and acidic residues" evidence="6">
    <location>
        <begin position="15"/>
        <end position="27"/>
    </location>
</feature>
<dbReference type="AlphaFoldDB" id="A0A9W9N240"/>
<evidence type="ECO:0000256" key="3">
    <source>
        <dbReference type="ARBA" id="ARBA00022692"/>
    </source>
</evidence>
<feature type="transmembrane region" description="Helical" evidence="7">
    <location>
        <begin position="429"/>
        <end position="452"/>
    </location>
</feature>
<evidence type="ECO:0000256" key="2">
    <source>
        <dbReference type="ARBA" id="ARBA00008066"/>
    </source>
</evidence>
<comment type="caution">
    <text evidence="9">The sequence shown here is derived from an EMBL/GenBank/DDBJ whole genome shotgun (WGS) entry which is preliminary data.</text>
</comment>
<dbReference type="OrthoDB" id="655540at2759"/>
<keyword evidence="4 7" id="KW-1133">Transmembrane helix</keyword>
<feature type="region of interest" description="Disordered" evidence="6">
    <location>
        <begin position="1"/>
        <end position="29"/>
    </location>
</feature>
<dbReference type="Pfam" id="PF01490">
    <property type="entry name" value="Aa_trans"/>
    <property type="match status" value="1"/>
</dbReference>
<dbReference type="GO" id="GO:0015179">
    <property type="term" value="F:L-amino acid transmembrane transporter activity"/>
    <property type="evidence" value="ECO:0007669"/>
    <property type="project" value="TreeGrafter"/>
</dbReference>
<dbReference type="PANTHER" id="PTHR22950:SF479">
    <property type="entry name" value="AMINO ACID TRANSPORTER (EUROFUNG)-RELATED"/>
    <property type="match status" value="1"/>
</dbReference>
<keyword evidence="5 7" id="KW-0472">Membrane</keyword>
<feature type="transmembrane region" description="Helical" evidence="7">
    <location>
        <begin position="136"/>
        <end position="155"/>
    </location>
</feature>
<evidence type="ECO:0000313" key="9">
    <source>
        <dbReference type="EMBL" id="KAJ5211767.1"/>
    </source>
</evidence>
<feature type="transmembrane region" description="Helical" evidence="7">
    <location>
        <begin position="281"/>
        <end position="303"/>
    </location>
</feature>
<comment type="similarity">
    <text evidence="2">Belongs to the amino acid/polyamine transporter 2 family.</text>
</comment>
<feature type="transmembrane region" description="Helical" evidence="7">
    <location>
        <begin position="368"/>
        <end position="390"/>
    </location>
</feature>
<feature type="transmembrane region" description="Helical" evidence="7">
    <location>
        <begin position="66"/>
        <end position="86"/>
    </location>
</feature>
<evidence type="ECO:0000256" key="1">
    <source>
        <dbReference type="ARBA" id="ARBA00004141"/>
    </source>
</evidence>